<comment type="subcellular location">
    <subcellularLocation>
        <location evidence="1">Membrane</location>
        <topology evidence="1">Multi-pass membrane protein</topology>
    </subcellularLocation>
</comment>
<keyword evidence="2 5" id="KW-0812">Transmembrane</keyword>
<keyword evidence="8" id="KW-1185">Reference proteome</keyword>
<organism evidence="7 8">
    <name type="scientific">Entomomonas moraniae</name>
    <dbReference type="NCBI Taxonomy" id="2213226"/>
    <lineage>
        <taxon>Bacteria</taxon>
        <taxon>Pseudomonadati</taxon>
        <taxon>Pseudomonadota</taxon>
        <taxon>Gammaproteobacteria</taxon>
        <taxon>Pseudomonadales</taxon>
        <taxon>Pseudomonadaceae</taxon>
        <taxon>Entomomonas</taxon>
    </lineage>
</organism>
<dbReference type="Proteomes" id="UP000273143">
    <property type="component" value="Chromosome"/>
</dbReference>
<feature type="transmembrane region" description="Helical" evidence="5">
    <location>
        <begin position="283"/>
        <end position="306"/>
    </location>
</feature>
<name>A0A3Q9JHU3_9GAMM</name>
<feature type="transmembrane region" description="Helical" evidence="5">
    <location>
        <begin position="71"/>
        <end position="93"/>
    </location>
</feature>
<dbReference type="PANTHER" id="PTHR32322">
    <property type="entry name" value="INNER MEMBRANE TRANSPORTER"/>
    <property type="match status" value="1"/>
</dbReference>
<feature type="transmembrane region" description="Helical" evidence="5">
    <location>
        <begin position="159"/>
        <end position="179"/>
    </location>
</feature>
<feature type="transmembrane region" description="Helical" evidence="5">
    <location>
        <begin position="41"/>
        <end position="59"/>
    </location>
</feature>
<feature type="transmembrane region" description="Helical" evidence="5">
    <location>
        <begin position="12"/>
        <end position="29"/>
    </location>
</feature>
<evidence type="ECO:0000256" key="2">
    <source>
        <dbReference type="ARBA" id="ARBA00022692"/>
    </source>
</evidence>
<accession>A0A3Q9JHU3</accession>
<evidence type="ECO:0000259" key="6">
    <source>
        <dbReference type="Pfam" id="PF00892"/>
    </source>
</evidence>
<dbReference type="KEGG" id="emo:DM558_03220"/>
<dbReference type="EMBL" id="CP029822">
    <property type="protein sequence ID" value="AZS49850.1"/>
    <property type="molecule type" value="Genomic_DNA"/>
</dbReference>
<feature type="transmembrane region" description="Helical" evidence="5">
    <location>
        <begin position="105"/>
        <end position="122"/>
    </location>
</feature>
<protein>
    <submittedName>
        <fullName evidence="7">DMT family transporter</fullName>
    </submittedName>
</protein>
<evidence type="ECO:0000313" key="8">
    <source>
        <dbReference type="Proteomes" id="UP000273143"/>
    </source>
</evidence>
<dbReference type="InterPro" id="IPR000620">
    <property type="entry name" value="EamA_dom"/>
</dbReference>
<dbReference type="InterPro" id="IPR050638">
    <property type="entry name" value="AA-Vitamin_Transporters"/>
</dbReference>
<feature type="transmembrane region" description="Helical" evidence="5">
    <location>
        <begin position="221"/>
        <end position="242"/>
    </location>
</feature>
<gene>
    <name evidence="7" type="ORF">DM558_03220</name>
</gene>
<dbReference type="Pfam" id="PF00892">
    <property type="entry name" value="EamA"/>
    <property type="match status" value="2"/>
</dbReference>
<feature type="domain" description="EamA" evidence="6">
    <location>
        <begin position="161"/>
        <end position="300"/>
    </location>
</feature>
<proteinExistence type="predicted"/>
<dbReference type="PANTHER" id="PTHR32322:SF9">
    <property type="entry name" value="AMINO-ACID METABOLITE EFFLUX PUMP-RELATED"/>
    <property type="match status" value="1"/>
</dbReference>
<sequence length="322" mass="35775">MHTTSGRWLRGFLLALTTAILWGILPVTMKEVLKNMDAYTITWYRFTVAALCLFIYLYTKRKLPRPKTLGYKGIILLILATIGLLGNYITYVMGLELLTPGTAQLMMQAGPLLLIVASVIIFKESFNYLQMLAVVILLAGFLLFFNQRLVELFTSLGNYTLGVIILFFSAILWAGYGLCQKQLLVKWNSMQILLTIYILSSCILFPVSHPSSITHLSTVQLWLLIFSCANTIIAYGAFAEALAHWEASKVTATLTLAPLITFITATIGAIIWPAYVIADSLNIVAYLGAMVVVMGSALIALSPVLLKKIKERRKKTNYSQNS</sequence>
<evidence type="ECO:0000256" key="3">
    <source>
        <dbReference type="ARBA" id="ARBA00022989"/>
    </source>
</evidence>
<feature type="domain" description="EamA" evidence="6">
    <location>
        <begin position="10"/>
        <end position="145"/>
    </location>
</feature>
<reference evidence="8" key="1">
    <citation type="submission" date="2018-06" db="EMBL/GenBank/DDBJ databases">
        <title>Complete genome of Pseudomonas insecticola strain QZS01.</title>
        <authorList>
            <person name="Wang J."/>
            <person name="Su Q."/>
        </authorList>
    </citation>
    <scope>NUCLEOTIDE SEQUENCE [LARGE SCALE GENOMIC DNA]</scope>
    <source>
        <strain evidence="8">QZS01</strain>
    </source>
</reference>
<feature type="transmembrane region" description="Helical" evidence="5">
    <location>
        <begin position="129"/>
        <end position="147"/>
    </location>
</feature>
<evidence type="ECO:0000256" key="5">
    <source>
        <dbReference type="SAM" id="Phobius"/>
    </source>
</evidence>
<keyword evidence="4 5" id="KW-0472">Membrane</keyword>
<evidence type="ECO:0000256" key="1">
    <source>
        <dbReference type="ARBA" id="ARBA00004141"/>
    </source>
</evidence>
<evidence type="ECO:0000256" key="4">
    <source>
        <dbReference type="ARBA" id="ARBA00023136"/>
    </source>
</evidence>
<feature type="transmembrane region" description="Helical" evidence="5">
    <location>
        <begin position="191"/>
        <end position="209"/>
    </location>
</feature>
<feature type="transmembrane region" description="Helical" evidence="5">
    <location>
        <begin position="254"/>
        <end position="277"/>
    </location>
</feature>
<dbReference type="AlphaFoldDB" id="A0A3Q9JHU3"/>
<dbReference type="SUPFAM" id="SSF103481">
    <property type="entry name" value="Multidrug resistance efflux transporter EmrE"/>
    <property type="match status" value="1"/>
</dbReference>
<keyword evidence="3 5" id="KW-1133">Transmembrane helix</keyword>
<dbReference type="InterPro" id="IPR037185">
    <property type="entry name" value="EmrE-like"/>
</dbReference>
<dbReference type="GO" id="GO:0016020">
    <property type="term" value="C:membrane"/>
    <property type="evidence" value="ECO:0007669"/>
    <property type="project" value="UniProtKB-SubCell"/>
</dbReference>
<evidence type="ECO:0000313" key="7">
    <source>
        <dbReference type="EMBL" id="AZS49850.1"/>
    </source>
</evidence>
<dbReference type="RefSeq" id="WP_109703020.1">
    <property type="nucleotide sequence ID" value="NZ_CP029822.1"/>
</dbReference>